<feature type="region of interest" description="Disordered" evidence="1">
    <location>
        <begin position="121"/>
        <end position="144"/>
    </location>
</feature>
<accession>A0A1I8F847</accession>
<feature type="compositionally biased region" description="Low complexity" evidence="1">
    <location>
        <begin position="83"/>
        <end position="100"/>
    </location>
</feature>
<evidence type="ECO:0000313" key="2">
    <source>
        <dbReference type="Proteomes" id="UP000095280"/>
    </source>
</evidence>
<evidence type="ECO:0000313" key="3">
    <source>
        <dbReference type="WBParaSite" id="maker-unitig_24203-snap-gene-0.3-mRNA-1"/>
    </source>
</evidence>
<dbReference type="AlphaFoldDB" id="A0A1I8F847"/>
<evidence type="ECO:0000256" key="1">
    <source>
        <dbReference type="SAM" id="MobiDB-lite"/>
    </source>
</evidence>
<feature type="region of interest" description="Disordered" evidence="1">
    <location>
        <begin position="53"/>
        <end position="109"/>
    </location>
</feature>
<organism evidence="2 3">
    <name type="scientific">Macrostomum lignano</name>
    <dbReference type="NCBI Taxonomy" id="282301"/>
    <lineage>
        <taxon>Eukaryota</taxon>
        <taxon>Metazoa</taxon>
        <taxon>Spiralia</taxon>
        <taxon>Lophotrochozoa</taxon>
        <taxon>Platyhelminthes</taxon>
        <taxon>Rhabditophora</taxon>
        <taxon>Macrostomorpha</taxon>
        <taxon>Macrostomida</taxon>
        <taxon>Macrostomidae</taxon>
        <taxon>Macrostomum</taxon>
    </lineage>
</organism>
<protein>
    <submittedName>
        <fullName evidence="3">Ras-associating domain-containing protein</fullName>
    </submittedName>
</protein>
<dbReference type="WBParaSite" id="maker-unitig_24203-snap-gene-0.3-mRNA-1">
    <property type="protein sequence ID" value="maker-unitig_24203-snap-gene-0.3-mRNA-1"/>
    <property type="gene ID" value="maker-unitig_24203-snap-gene-0.3"/>
</dbReference>
<proteinExistence type="predicted"/>
<name>A0A1I8F847_9PLAT</name>
<keyword evidence="2" id="KW-1185">Reference proteome</keyword>
<reference evidence="3" key="1">
    <citation type="submission" date="2016-11" db="UniProtKB">
        <authorList>
            <consortium name="WormBaseParasite"/>
        </authorList>
    </citation>
    <scope>IDENTIFICATION</scope>
</reference>
<sequence>TLQFARRRGERPPELKIACDSSGRYVVLTDSTRRLPNQLPRWLPLARDWQRRVCPDSAPADGGPQSPAESLHNLRSVVRLRRAPSSPAAAASSGPASAAATPRSLGNSHDVDLLLASGSSAAGSGGFGRAGTAVDSSTVTIVTD</sequence>
<feature type="compositionally biased region" description="Polar residues" evidence="1">
    <location>
        <begin position="134"/>
        <end position="144"/>
    </location>
</feature>
<dbReference type="Proteomes" id="UP000095280">
    <property type="component" value="Unplaced"/>
</dbReference>